<proteinExistence type="predicted"/>
<dbReference type="eggNOG" id="COG0491">
    <property type="taxonomic scope" value="Bacteria"/>
</dbReference>
<organism evidence="1">
    <name type="scientific">Polynucleobacter necessarius subsp. necessarius (strain STIR1)</name>
    <dbReference type="NCBI Taxonomy" id="452638"/>
    <lineage>
        <taxon>Bacteria</taxon>
        <taxon>Pseudomonadati</taxon>
        <taxon>Pseudomonadota</taxon>
        <taxon>Betaproteobacteria</taxon>
        <taxon>Burkholderiales</taxon>
        <taxon>Burkholderiaceae</taxon>
        <taxon>Polynucleobacter</taxon>
    </lineage>
</organism>
<dbReference type="EMBL" id="CP001010">
    <property type="protein sequence ID" value="ACB44048.1"/>
    <property type="molecule type" value="Genomic_DNA"/>
</dbReference>
<dbReference type="AlphaFoldDB" id="B1XUM1"/>
<sequence length="38" mass="4285">MRCDQPEVISMAKEVSGQKELPTPAHVLAVICAWKDRF</sequence>
<keyword evidence="1" id="KW-0378">Hydrolase</keyword>
<protein>
    <submittedName>
        <fullName evidence="1">Hydroxyacylglutathione hydrolase</fullName>
    </submittedName>
</protein>
<reference evidence="1" key="1">
    <citation type="submission" date="2008-03" db="EMBL/GenBank/DDBJ databases">
        <title>Complete sequence of Polynucleobacter necessarius STIR1.</title>
        <authorList>
            <consortium name="US DOE Joint Genome Institute"/>
            <person name="Copeland A."/>
            <person name="Lucas S."/>
            <person name="Lapidus A."/>
            <person name="Barry K."/>
            <person name="Detter J.C."/>
            <person name="Glavina del Rio T."/>
            <person name="Hammon N."/>
            <person name="Israni S."/>
            <person name="Dalin E."/>
            <person name="Tice H."/>
            <person name="Pitluck S."/>
            <person name="Chain P."/>
            <person name="Malfatti S."/>
            <person name="Shin M."/>
            <person name="Vergez L."/>
            <person name="Schmutz J."/>
            <person name="Larimer F."/>
            <person name="Land M."/>
            <person name="Hauser L."/>
            <person name="Kyrpides N."/>
            <person name="Kim E."/>
            <person name="Hahn M."/>
            <person name="Richardson P."/>
        </authorList>
    </citation>
    <scope>NUCLEOTIDE SEQUENCE [LARGE SCALE GENOMIC DNA]</scope>
    <source>
        <strain evidence="1">STIR1</strain>
    </source>
</reference>
<name>B1XUM1_POLNS</name>
<evidence type="ECO:0000313" key="1">
    <source>
        <dbReference type="EMBL" id="ACB44048.1"/>
    </source>
</evidence>
<dbReference type="STRING" id="452638.Pnec_0844"/>
<dbReference type="HOGENOM" id="CLU_3331397_0_0_4"/>
<dbReference type="KEGG" id="pne:Pnec_0844"/>
<gene>
    <name evidence="1" type="ordered locus">Pnec_0844</name>
</gene>
<accession>B1XUM1</accession>
<dbReference type="GO" id="GO:0016787">
    <property type="term" value="F:hydrolase activity"/>
    <property type="evidence" value="ECO:0007669"/>
    <property type="project" value="UniProtKB-KW"/>
</dbReference>